<evidence type="ECO:0000256" key="5">
    <source>
        <dbReference type="ARBA" id="ARBA00023014"/>
    </source>
</evidence>
<dbReference type="PANTHER" id="PTHR43105">
    <property type="entry name" value="RESPIRATORY NITRATE REDUCTASE"/>
    <property type="match status" value="1"/>
</dbReference>
<evidence type="ECO:0000256" key="6">
    <source>
        <dbReference type="SAM" id="MobiDB-lite"/>
    </source>
</evidence>
<dbReference type="Pfam" id="PF04879">
    <property type="entry name" value="Molybdop_Fe4S4"/>
    <property type="match status" value="1"/>
</dbReference>
<dbReference type="Proteomes" id="UP000619376">
    <property type="component" value="Unassembled WGS sequence"/>
</dbReference>
<dbReference type="Pfam" id="PF01568">
    <property type="entry name" value="Molydop_binding"/>
    <property type="match status" value="1"/>
</dbReference>
<dbReference type="EMBL" id="BNAJ01000002">
    <property type="protein sequence ID" value="GHF36249.1"/>
    <property type="molecule type" value="Genomic_DNA"/>
</dbReference>
<evidence type="ECO:0000256" key="2">
    <source>
        <dbReference type="ARBA" id="ARBA00022723"/>
    </source>
</evidence>
<keyword evidence="5" id="KW-0411">Iron-sulfur</keyword>
<dbReference type="InterPro" id="IPR009010">
    <property type="entry name" value="Asp_de-COase-like_dom_sf"/>
</dbReference>
<keyword evidence="4" id="KW-0408">Iron</keyword>
<dbReference type="GO" id="GO:0051539">
    <property type="term" value="F:4 iron, 4 sulfur cluster binding"/>
    <property type="evidence" value="ECO:0007669"/>
    <property type="project" value="UniProtKB-KW"/>
</dbReference>
<dbReference type="InterPro" id="IPR050123">
    <property type="entry name" value="Prok_molybdopt-oxidoreductase"/>
</dbReference>
<feature type="region of interest" description="Disordered" evidence="6">
    <location>
        <begin position="38"/>
        <end position="62"/>
    </location>
</feature>
<dbReference type="PANTHER" id="PTHR43105:SF9">
    <property type="entry name" value="NADPH-FE(3+) OXIDOREDUCTASE SUBUNIT ALPHA"/>
    <property type="match status" value="1"/>
</dbReference>
<gene>
    <name evidence="8" type="ORF">GCM10017781_11090</name>
    <name evidence="9" type="ORF">HNQ07_001351</name>
</gene>
<dbReference type="Gene3D" id="3.40.50.740">
    <property type="match status" value="1"/>
</dbReference>
<name>A0A7W8KD00_9DEIO</name>
<keyword evidence="1" id="KW-0004">4Fe-4S</keyword>
<dbReference type="Pfam" id="PF00384">
    <property type="entry name" value="Molybdopterin"/>
    <property type="match status" value="1"/>
</dbReference>
<dbReference type="SUPFAM" id="SSF50692">
    <property type="entry name" value="ADC-like"/>
    <property type="match status" value="1"/>
</dbReference>
<evidence type="ECO:0000256" key="4">
    <source>
        <dbReference type="ARBA" id="ARBA00023004"/>
    </source>
</evidence>
<dbReference type="PROSITE" id="PS51669">
    <property type="entry name" value="4FE4S_MOW_BIS_MGD"/>
    <property type="match status" value="1"/>
</dbReference>
<dbReference type="GO" id="GO:0016491">
    <property type="term" value="F:oxidoreductase activity"/>
    <property type="evidence" value="ECO:0007669"/>
    <property type="project" value="UniProtKB-KW"/>
</dbReference>
<keyword evidence="3" id="KW-0560">Oxidoreductase</keyword>
<dbReference type="Gene3D" id="2.40.40.20">
    <property type="match status" value="1"/>
</dbReference>
<protein>
    <submittedName>
        <fullName evidence="9">Anaerobic selenocysteine-containing dehydrogenase</fullName>
    </submittedName>
    <submittedName>
        <fullName evidence="8">Oxidoreductase</fullName>
    </submittedName>
</protein>
<dbReference type="GO" id="GO:0043546">
    <property type="term" value="F:molybdopterin cofactor binding"/>
    <property type="evidence" value="ECO:0007669"/>
    <property type="project" value="InterPro"/>
</dbReference>
<dbReference type="Gene3D" id="3.40.228.10">
    <property type="entry name" value="Dimethylsulfoxide Reductase, domain 2"/>
    <property type="match status" value="1"/>
</dbReference>
<evidence type="ECO:0000313" key="8">
    <source>
        <dbReference type="EMBL" id="GHF36249.1"/>
    </source>
</evidence>
<dbReference type="InterPro" id="IPR006656">
    <property type="entry name" value="Mopterin_OxRdtase"/>
</dbReference>
<evidence type="ECO:0000256" key="3">
    <source>
        <dbReference type="ARBA" id="ARBA00023002"/>
    </source>
</evidence>
<dbReference type="SMART" id="SM00926">
    <property type="entry name" value="Molybdop_Fe4S4"/>
    <property type="match status" value="1"/>
</dbReference>
<dbReference type="SUPFAM" id="SSF53706">
    <property type="entry name" value="Formate dehydrogenase/DMSO reductase, domains 1-3"/>
    <property type="match status" value="1"/>
</dbReference>
<comment type="caution">
    <text evidence="9">The sequence shown here is derived from an EMBL/GenBank/DDBJ whole genome shotgun (WGS) entry which is preliminary data.</text>
</comment>
<organism evidence="9 10">
    <name type="scientific">Deinococcus metalli</name>
    <dbReference type="NCBI Taxonomy" id="1141878"/>
    <lineage>
        <taxon>Bacteria</taxon>
        <taxon>Thermotogati</taxon>
        <taxon>Deinococcota</taxon>
        <taxon>Deinococci</taxon>
        <taxon>Deinococcales</taxon>
        <taxon>Deinococcaceae</taxon>
        <taxon>Deinococcus</taxon>
    </lineage>
</organism>
<reference evidence="9 10" key="3">
    <citation type="submission" date="2020-08" db="EMBL/GenBank/DDBJ databases">
        <title>Genomic Encyclopedia of Type Strains, Phase IV (KMG-IV): sequencing the most valuable type-strain genomes for metagenomic binning, comparative biology and taxonomic classification.</title>
        <authorList>
            <person name="Goeker M."/>
        </authorList>
    </citation>
    <scope>NUCLEOTIDE SEQUENCE [LARGE SCALE GENOMIC DNA]</scope>
    <source>
        <strain evidence="9 10">DSM 27521</strain>
    </source>
</reference>
<proteinExistence type="predicted"/>
<accession>A0A7W8KD00</accession>
<dbReference type="EMBL" id="JACHFK010000002">
    <property type="protein sequence ID" value="MBB5375894.1"/>
    <property type="molecule type" value="Genomic_DNA"/>
</dbReference>
<reference evidence="11" key="2">
    <citation type="journal article" date="2019" name="Int. J. Syst. Evol. Microbiol.">
        <title>The Global Catalogue of Microorganisms (GCM) 10K type strain sequencing project: providing services to taxonomists for standard genome sequencing and annotation.</title>
        <authorList>
            <consortium name="The Broad Institute Genomics Platform"/>
            <consortium name="The Broad Institute Genome Sequencing Center for Infectious Disease"/>
            <person name="Wu L."/>
            <person name="Ma J."/>
        </authorList>
    </citation>
    <scope>NUCLEOTIDE SEQUENCE [LARGE SCALE GENOMIC DNA]</scope>
    <source>
        <strain evidence="11">CGMCC 1.18437</strain>
    </source>
</reference>
<dbReference type="InterPro" id="IPR006963">
    <property type="entry name" value="Mopterin_OxRdtase_4Fe-4S_dom"/>
</dbReference>
<keyword evidence="2" id="KW-0479">Metal-binding</keyword>
<dbReference type="GO" id="GO:0046872">
    <property type="term" value="F:metal ion binding"/>
    <property type="evidence" value="ECO:0007669"/>
    <property type="project" value="UniProtKB-KW"/>
</dbReference>
<feature type="domain" description="4Fe-4S Mo/W bis-MGD-type" evidence="7">
    <location>
        <begin position="9"/>
        <end position="65"/>
    </location>
</feature>
<evidence type="ECO:0000256" key="1">
    <source>
        <dbReference type="ARBA" id="ARBA00022485"/>
    </source>
</evidence>
<evidence type="ECO:0000313" key="10">
    <source>
        <dbReference type="Proteomes" id="UP000539473"/>
    </source>
</evidence>
<sequence length="701" mass="75268">MTQPDLPADGVYFRACNLCEAICGLRLTVEGGRVTDVRGDPDDPLSRGHICPKGTALPDLHADPDRLKRPLRRVGDAWEELEWDAALDFVAARLSAVRDAHGPDAVASFQGNPSVHNSGTLLSASAFLKAIGSRNRFTATSTDQLPHHFAGAEMFGHPLLLPIPDIDRTDFFLMLGANPAASNGSILTAPGMRGRLKAIRERGGRVVLFDPRRTESAALATEYHPIRPGTDALLLLGLLNVIFVEFLERLGHLETFTDGLEALRQAAAPYTPVAVAPATGVPADVIRGLARDFARAERAVAYGRIGLSVQSFGGLSQWLVNALNIVTGHLDTPGSAMFPRPAFDLLLRARAGEVHHGRYTSRVRGLPEFDHELPNVTMAEEMLTPGDGQVRALVTIAGNPVLSTPDGARLDRALAGLDFMVSIDPYLNETTRHAHVILPPATGLEVGHYDVIFHHFAVRNTARYSDPVFPIGPDQRYDHQIFAGLTERLTGKAGTSPEARLNLGLKHGPYATSVEDLRAHPHGIDYGPLTPCLPERLLTAGGRVHLAPAAMLADLPRLHATLRAPVPPLVLIGRRDLRSNNSWMHNTPRLMRGPARCTVQLHPHDARGLQDGQDVTVQSRVGAVTVPLEITEDVMPGVACLPHGFGHGRVGVRLAVAQAHAGASVNDLTDPERVDALTGNAALNGVPVTVRAAVTEAMSAD</sequence>
<evidence type="ECO:0000313" key="9">
    <source>
        <dbReference type="EMBL" id="MBB5375894.1"/>
    </source>
</evidence>
<dbReference type="AlphaFoldDB" id="A0A7W8KD00"/>
<reference evidence="8" key="4">
    <citation type="submission" date="2024-05" db="EMBL/GenBank/DDBJ databases">
        <authorList>
            <person name="Sun Q."/>
            <person name="Zhou Y."/>
        </authorList>
    </citation>
    <scope>NUCLEOTIDE SEQUENCE</scope>
    <source>
        <strain evidence="8">CGMCC 1.18437</strain>
    </source>
</reference>
<evidence type="ECO:0000259" key="7">
    <source>
        <dbReference type="PROSITE" id="PS51669"/>
    </source>
</evidence>
<dbReference type="InterPro" id="IPR006657">
    <property type="entry name" value="MoPterin_dinucl-bd_dom"/>
</dbReference>
<dbReference type="RefSeq" id="WP_184110145.1">
    <property type="nucleotide sequence ID" value="NZ_BNAJ01000002.1"/>
</dbReference>
<dbReference type="GO" id="GO:0016020">
    <property type="term" value="C:membrane"/>
    <property type="evidence" value="ECO:0007669"/>
    <property type="project" value="TreeGrafter"/>
</dbReference>
<dbReference type="Gene3D" id="2.20.25.90">
    <property type="entry name" value="ADC-like domains"/>
    <property type="match status" value="1"/>
</dbReference>
<dbReference type="Proteomes" id="UP000539473">
    <property type="component" value="Unassembled WGS sequence"/>
</dbReference>
<keyword evidence="11" id="KW-1185">Reference proteome</keyword>
<evidence type="ECO:0000313" key="11">
    <source>
        <dbReference type="Proteomes" id="UP000619376"/>
    </source>
</evidence>
<reference evidence="8" key="1">
    <citation type="journal article" date="2014" name="Int. J. Syst. Evol. Microbiol.">
        <title>Complete genome of a new Firmicutes species belonging to the dominant human colonic microbiota ('Ruminococcus bicirculans') reveals two chromosomes and a selective capacity to utilize plant glucans.</title>
        <authorList>
            <consortium name="NISC Comparative Sequencing Program"/>
            <person name="Wegmann U."/>
            <person name="Louis P."/>
            <person name="Goesmann A."/>
            <person name="Henrissat B."/>
            <person name="Duncan S.H."/>
            <person name="Flint H.J."/>
        </authorList>
    </citation>
    <scope>NUCLEOTIDE SEQUENCE</scope>
    <source>
        <strain evidence="8">CGMCC 1.18437</strain>
    </source>
</reference>